<dbReference type="Proteomes" id="UP000183832">
    <property type="component" value="Unassembled WGS sequence"/>
</dbReference>
<organism evidence="1 2">
    <name type="scientific">Clunio marinus</name>
    <dbReference type="NCBI Taxonomy" id="568069"/>
    <lineage>
        <taxon>Eukaryota</taxon>
        <taxon>Metazoa</taxon>
        <taxon>Ecdysozoa</taxon>
        <taxon>Arthropoda</taxon>
        <taxon>Hexapoda</taxon>
        <taxon>Insecta</taxon>
        <taxon>Pterygota</taxon>
        <taxon>Neoptera</taxon>
        <taxon>Endopterygota</taxon>
        <taxon>Diptera</taxon>
        <taxon>Nematocera</taxon>
        <taxon>Chironomoidea</taxon>
        <taxon>Chironomidae</taxon>
        <taxon>Clunio</taxon>
    </lineage>
</organism>
<reference evidence="1 2" key="1">
    <citation type="submission" date="2015-04" db="EMBL/GenBank/DDBJ databases">
        <authorList>
            <person name="Syromyatnikov M.Y."/>
            <person name="Popov V.N."/>
        </authorList>
    </citation>
    <scope>NUCLEOTIDE SEQUENCE [LARGE SCALE GENOMIC DNA]</scope>
</reference>
<sequence>MFVGSLKLISFTDDKHISTPNGIFSSADKFMNGFMIDTSNITKLKPTHLLLALLIRELNERMCKKLNSLNFTGIVGIYSQIGYIIIQYNTREMTSRQNNNNNNEMKEIFSSDKQKCIALHLLYQVGMKIRFKT</sequence>
<keyword evidence="2" id="KW-1185">Reference proteome</keyword>
<dbReference type="EMBL" id="CVRI01000055">
    <property type="protein sequence ID" value="CRL01299.1"/>
    <property type="molecule type" value="Genomic_DNA"/>
</dbReference>
<evidence type="ECO:0000313" key="2">
    <source>
        <dbReference type="Proteomes" id="UP000183832"/>
    </source>
</evidence>
<dbReference type="AlphaFoldDB" id="A0A1J1IM49"/>
<name>A0A1J1IM49_9DIPT</name>
<gene>
    <name evidence="1" type="ORF">CLUMA_CG014715</name>
</gene>
<accession>A0A1J1IM49</accession>
<protein>
    <submittedName>
        <fullName evidence="1">CLUMA_CG014715, isoform A</fullName>
    </submittedName>
</protein>
<proteinExistence type="predicted"/>
<evidence type="ECO:0000313" key="1">
    <source>
        <dbReference type="EMBL" id="CRL01299.1"/>
    </source>
</evidence>